<dbReference type="PANTHER" id="PTHR43555">
    <property type="entry name" value="PHOSPHORIBOSYLFORMYLGLYCINAMIDINE SYNTHASE SUBUNIT PURL"/>
    <property type="match status" value="1"/>
</dbReference>
<evidence type="ECO:0000259" key="2">
    <source>
        <dbReference type="Pfam" id="PF00586"/>
    </source>
</evidence>
<accession>A0A0G1DLF0</accession>
<gene>
    <name evidence="4" type="primary">purL</name>
    <name evidence="4" type="ORF">UV73_C0001G0015</name>
</gene>
<dbReference type="Gene3D" id="3.30.1330.10">
    <property type="entry name" value="PurM-like, N-terminal domain"/>
    <property type="match status" value="1"/>
</dbReference>
<dbReference type="PATRIC" id="fig|1618443.3.peg.15"/>
<dbReference type="InterPro" id="IPR010918">
    <property type="entry name" value="PurM-like_C_dom"/>
</dbReference>
<dbReference type="GO" id="GO:0004642">
    <property type="term" value="F:phosphoribosylformylglycinamidine synthase activity"/>
    <property type="evidence" value="ECO:0007669"/>
    <property type="project" value="UniProtKB-EC"/>
</dbReference>
<organism evidence="4 5">
    <name type="scientific">Candidatus Gottesmanbacteria bacterium GW2011_GWA2_43_14</name>
    <dbReference type="NCBI Taxonomy" id="1618443"/>
    <lineage>
        <taxon>Bacteria</taxon>
        <taxon>Candidatus Gottesmaniibacteriota</taxon>
    </lineage>
</organism>
<feature type="domain" description="PurM-like C-terminal" evidence="3">
    <location>
        <begin position="152"/>
        <end position="255"/>
    </location>
</feature>
<dbReference type="InterPro" id="IPR036676">
    <property type="entry name" value="PurM-like_C_sf"/>
</dbReference>
<dbReference type="InterPro" id="IPR016188">
    <property type="entry name" value="PurM-like_N"/>
</dbReference>
<dbReference type="InterPro" id="IPR010074">
    <property type="entry name" value="PRibForGlyAmidine_synth_PurL"/>
</dbReference>
<evidence type="ECO:0000259" key="3">
    <source>
        <dbReference type="Pfam" id="PF02769"/>
    </source>
</evidence>
<dbReference type="SUPFAM" id="SSF56042">
    <property type="entry name" value="PurM C-terminal domain-like"/>
    <property type="match status" value="1"/>
</dbReference>
<keyword evidence="4" id="KW-0436">Ligase</keyword>
<evidence type="ECO:0000256" key="1">
    <source>
        <dbReference type="ARBA" id="ARBA00022490"/>
    </source>
</evidence>
<dbReference type="AlphaFoldDB" id="A0A0G1DLF0"/>
<evidence type="ECO:0000313" key="5">
    <source>
        <dbReference type="Proteomes" id="UP000034894"/>
    </source>
</evidence>
<dbReference type="Gene3D" id="3.90.650.10">
    <property type="entry name" value="PurM-like C-terminal domain"/>
    <property type="match status" value="1"/>
</dbReference>
<dbReference type="Pfam" id="PF02769">
    <property type="entry name" value="AIRS_C"/>
    <property type="match status" value="1"/>
</dbReference>
<evidence type="ECO:0000313" key="4">
    <source>
        <dbReference type="EMBL" id="KKS98494.1"/>
    </source>
</evidence>
<dbReference type="CDD" id="cd02204">
    <property type="entry name" value="PurL_repeat2"/>
    <property type="match status" value="1"/>
</dbReference>
<dbReference type="GO" id="GO:0006189">
    <property type="term" value="P:'de novo' IMP biosynthetic process"/>
    <property type="evidence" value="ECO:0007669"/>
    <property type="project" value="InterPro"/>
</dbReference>
<dbReference type="Proteomes" id="UP000034894">
    <property type="component" value="Unassembled WGS sequence"/>
</dbReference>
<dbReference type="PANTHER" id="PTHR43555:SF1">
    <property type="entry name" value="PHOSPHORIBOSYLFORMYLGLYCINAMIDINE SYNTHASE SUBUNIT PURL"/>
    <property type="match status" value="1"/>
</dbReference>
<sequence length="282" mass="30724">MIVTSYGLYPDLSEADSYRMAAFCIDTAIRNAVAAGADPKRIALLDNFCWCSPDDENRLYQLKNAAQACHDYAVSYQTPFISGKDSMYNDFQGYDKNGRPVKISIQPTLLITSIGIIENVYSAVTPDFKQAGDLLYLLGDTFNELLPYVDAAKNLRIYQTLHTAILNNLISSAVSVNKGGLAVALVKGSMAGKLGIKVQLSGIKGKVSKAMTAFFSESMGRIIVSITPENKKKFEDLFKGVAFSEIGVVSQNDGINLNFGPSSVNTTVKQTLSVYRNKFAGY</sequence>
<reference evidence="4 5" key="1">
    <citation type="journal article" date="2015" name="Nature">
        <title>rRNA introns, odd ribosomes, and small enigmatic genomes across a large radiation of phyla.</title>
        <authorList>
            <person name="Brown C.T."/>
            <person name="Hug L.A."/>
            <person name="Thomas B.C."/>
            <person name="Sharon I."/>
            <person name="Castelle C.J."/>
            <person name="Singh A."/>
            <person name="Wilkins M.J."/>
            <person name="Williams K.H."/>
            <person name="Banfield J.F."/>
        </authorList>
    </citation>
    <scope>NUCLEOTIDE SEQUENCE [LARGE SCALE GENOMIC DNA]</scope>
</reference>
<comment type="caution">
    <text evidence="4">The sequence shown here is derived from an EMBL/GenBank/DDBJ whole genome shotgun (WGS) entry which is preliminary data.</text>
</comment>
<dbReference type="SUPFAM" id="SSF55326">
    <property type="entry name" value="PurM N-terminal domain-like"/>
    <property type="match status" value="1"/>
</dbReference>
<protein>
    <submittedName>
        <fullName evidence="4">Phosphoribosylformylglycinamidine synthase II, phosphoribosylformylglycinamidine synthase</fullName>
        <ecNumber evidence="4">6.3.5.3</ecNumber>
    </submittedName>
</protein>
<dbReference type="EC" id="6.3.5.3" evidence="4"/>
<dbReference type="InterPro" id="IPR036921">
    <property type="entry name" value="PurM-like_N_sf"/>
</dbReference>
<name>A0A0G1DLF0_9BACT</name>
<dbReference type="STRING" id="1618443.UV73_C0001G0015"/>
<dbReference type="EMBL" id="LCFP01000001">
    <property type="protein sequence ID" value="KKS98494.1"/>
    <property type="molecule type" value="Genomic_DNA"/>
</dbReference>
<keyword evidence="1" id="KW-0963">Cytoplasm</keyword>
<dbReference type="Pfam" id="PF00586">
    <property type="entry name" value="AIRS"/>
    <property type="match status" value="1"/>
</dbReference>
<proteinExistence type="predicted"/>
<feature type="domain" description="PurM-like N-terminal" evidence="2">
    <location>
        <begin position="13"/>
        <end position="92"/>
    </location>
</feature>